<dbReference type="EMBL" id="LVJZ01000003">
    <property type="protein sequence ID" value="ODB97522.1"/>
    <property type="molecule type" value="Genomic_DNA"/>
</dbReference>
<reference evidence="1 2" key="1">
    <citation type="submission" date="2016-03" db="EMBL/GenBank/DDBJ databases">
        <title>Chemosynthetic sulphur-oxidizing symbionts of marine invertebrate animals are capable of nitrogen fixation.</title>
        <authorList>
            <person name="Petersen J.M."/>
            <person name="Kemper A."/>
            <person name="Gruber-Vodicka H."/>
            <person name="Cardini U."/>
            <person name="Geest Mvander."/>
            <person name="Kleiner M."/>
            <person name="Bulgheresi S."/>
            <person name="Fussmann M."/>
            <person name="Herbold C."/>
            <person name="Seah B.K.B."/>
            <person name="Antony C.Paul."/>
            <person name="Liu D."/>
            <person name="Belitz A."/>
            <person name="Weber M."/>
        </authorList>
    </citation>
    <scope>NUCLEOTIDE SEQUENCE [LARGE SCALE GENOMIC DNA]</scope>
    <source>
        <strain evidence="1">G_D</strain>
    </source>
</reference>
<protein>
    <submittedName>
        <fullName evidence="1">Uncharacterized protein</fullName>
    </submittedName>
</protein>
<proteinExistence type="predicted"/>
<evidence type="ECO:0000313" key="1">
    <source>
        <dbReference type="EMBL" id="ODB97522.1"/>
    </source>
</evidence>
<dbReference type="AlphaFoldDB" id="A0A1E2USH2"/>
<evidence type="ECO:0000313" key="2">
    <source>
        <dbReference type="Proteomes" id="UP000094849"/>
    </source>
</evidence>
<comment type="caution">
    <text evidence="1">The sequence shown here is derived from an EMBL/GenBank/DDBJ whole genome shotgun (WGS) entry which is preliminary data.</text>
</comment>
<organism evidence="1 2">
    <name type="scientific">Candidatus Thiodiazotropha endoloripes</name>
    <dbReference type="NCBI Taxonomy" id="1818881"/>
    <lineage>
        <taxon>Bacteria</taxon>
        <taxon>Pseudomonadati</taxon>
        <taxon>Pseudomonadota</taxon>
        <taxon>Gammaproteobacteria</taxon>
        <taxon>Chromatiales</taxon>
        <taxon>Sedimenticolaceae</taxon>
        <taxon>Candidatus Thiodiazotropha</taxon>
    </lineage>
</organism>
<gene>
    <name evidence="1" type="ORF">A3196_12600</name>
</gene>
<keyword evidence="2" id="KW-1185">Reference proteome</keyword>
<accession>A0A1E2USH2</accession>
<name>A0A1E2USH2_9GAMM</name>
<dbReference type="Proteomes" id="UP000094849">
    <property type="component" value="Unassembled WGS sequence"/>
</dbReference>
<sequence length="80" mass="8728">MGGLFQSAGSEMSSDRLNLAQTSPPLEMRYKAKLSPSPFLMIAISTGAIDEPMLFLSTFQSACVIEEMINKGNNEKKLLT</sequence>